<reference evidence="3 4" key="1">
    <citation type="journal article" date="2018" name="Science">
        <title>The opium poppy genome and morphinan production.</title>
        <authorList>
            <person name="Guo L."/>
            <person name="Winzer T."/>
            <person name="Yang X."/>
            <person name="Li Y."/>
            <person name="Ning Z."/>
            <person name="He Z."/>
            <person name="Teodor R."/>
            <person name="Lu Y."/>
            <person name="Bowser T.A."/>
            <person name="Graham I.A."/>
            <person name="Ye K."/>
        </authorList>
    </citation>
    <scope>NUCLEOTIDE SEQUENCE [LARGE SCALE GENOMIC DNA]</scope>
    <source>
        <strain evidence="4">cv. HN1</strain>
        <tissue evidence="3">Leaves</tissue>
    </source>
</reference>
<sequence length="344" mass="37520">MATSTREGRRRRIVDRGEDRLALITGRIKTLDSSPLTPLSPSPSEPQPNPVLELKPQLQSEHTRTFSSPPVLSRRDNIQSRSGPIIVDSSDVVNDNGIRSIPKPKPSIVNETSSNASTHYGDQVEHQLRTSEGNVEEIRSPALGIGNEKQPKLEHQLHTSEGNVEEIRSPALGISNEKKPKVVASTVVEDSSQSTPSDTTPLSHAAPRSHHPTLFTPKQISSAIAASENFRVIFSVTIALLVILSHLNLPILSGSEVVKNFIMSRPLYLVLLADFTIVVALLLLTKRGSPMKTVEEANSRAMNVGEALETGIVMYKAFRAVFMDCSVYAVVLISGLSLLQTFRS</sequence>
<dbReference type="EMBL" id="CM010722">
    <property type="protein sequence ID" value="RZC75371.1"/>
    <property type="molecule type" value="Genomic_DNA"/>
</dbReference>
<accession>A0A4Y7KTD5</accession>
<dbReference type="Gramene" id="RZC75371">
    <property type="protein sequence ID" value="RZC75371"/>
    <property type="gene ID" value="C5167_050851"/>
</dbReference>
<feature type="transmembrane region" description="Helical" evidence="2">
    <location>
        <begin position="321"/>
        <end position="342"/>
    </location>
</feature>
<feature type="compositionally biased region" description="Polar residues" evidence="1">
    <location>
        <begin position="57"/>
        <end position="70"/>
    </location>
</feature>
<dbReference type="Proteomes" id="UP000316621">
    <property type="component" value="Chromosome 8"/>
</dbReference>
<dbReference type="AlphaFoldDB" id="A0A4Y7KTD5"/>
<dbReference type="PANTHER" id="PTHR35469">
    <property type="entry name" value="TRANSMEMBRANE PROTEIN"/>
    <property type="match status" value="1"/>
</dbReference>
<feature type="compositionally biased region" description="Low complexity" evidence="1">
    <location>
        <begin position="190"/>
        <end position="203"/>
    </location>
</feature>
<feature type="region of interest" description="Disordered" evidence="1">
    <location>
        <begin position="25"/>
        <end position="76"/>
    </location>
</feature>
<dbReference type="OMA" id="PRASIHQ"/>
<feature type="transmembrane region" description="Helical" evidence="2">
    <location>
        <begin position="267"/>
        <end position="284"/>
    </location>
</feature>
<proteinExistence type="predicted"/>
<feature type="compositionally biased region" description="Pro residues" evidence="1">
    <location>
        <begin position="38"/>
        <end position="49"/>
    </location>
</feature>
<feature type="region of interest" description="Disordered" evidence="1">
    <location>
        <begin position="98"/>
        <end position="123"/>
    </location>
</feature>
<name>A0A4Y7KTD5_PAPSO</name>
<dbReference type="OrthoDB" id="1922492at2759"/>
<evidence type="ECO:0000313" key="4">
    <source>
        <dbReference type="Proteomes" id="UP000316621"/>
    </source>
</evidence>
<evidence type="ECO:0000256" key="2">
    <source>
        <dbReference type="SAM" id="Phobius"/>
    </source>
</evidence>
<keyword evidence="2" id="KW-0812">Transmembrane</keyword>
<keyword evidence="2" id="KW-0472">Membrane</keyword>
<keyword evidence="2" id="KW-1133">Transmembrane helix</keyword>
<feature type="compositionally biased region" description="Polar residues" evidence="1">
    <location>
        <begin position="109"/>
        <end position="120"/>
    </location>
</feature>
<feature type="transmembrane region" description="Helical" evidence="2">
    <location>
        <begin position="230"/>
        <end position="247"/>
    </location>
</feature>
<gene>
    <name evidence="3" type="ORF">C5167_050851</name>
</gene>
<feature type="region of interest" description="Disordered" evidence="1">
    <location>
        <begin position="187"/>
        <end position="212"/>
    </location>
</feature>
<evidence type="ECO:0000313" key="3">
    <source>
        <dbReference type="EMBL" id="RZC75371.1"/>
    </source>
</evidence>
<dbReference type="PANTHER" id="PTHR35469:SF4">
    <property type="entry name" value="TRANSMEMBRANE PROTEIN"/>
    <property type="match status" value="1"/>
</dbReference>
<keyword evidence="4" id="KW-1185">Reference proteome</keyword>
<organism evidence="3 4">
    <name type="scientific">Papaver somniferum</name>
    <name type="common">Opium poppy</name>
    <dbReference type="NCBI Taxonomy" id="3469"/>
    <lineage>
        <taxon>Eukaryota</taxon>
        <taxon>Viridiplantae</taxon>
        <taxon>Streptophyta</taxon>
        <taxon>Embryophyta</taxon>
        <taxon>Tracheophyta</taxon>
        <taxon>Spermatophyta</taxon>
        <taxon>Magnoliopsida</taxon>
        <taxon>Ranunculales</taxon>
        <taxon>Papaveraceae</taxon>
        <taxon>Papaveroideae</taxon>
        <taxon>Papaver</taxon>
    </lineage>
</organism>
<dbReference type="STRING" id="3469.A0A4Y7KTD5"/>
<evidence type="ECO:0000256" key="1">
    <source>
        <dbReference type="SAM" id="MobiDB-lite"/>
    </source>
</evidence>
<protein>
    <submittedName>
        <fullName evidence="3">Uncharacterized protein</fullName>
    </submittedName>
</protein>